<dbReference type="InterPro" id="IPR004101">
    <property type="entry name" value="Mur_ligase_C"/>
</dbReference>
<feature type="domain" description="Mur ligase N-terminal catalytic" evidence="9">
    <location>
        <begin position="28"/>
        <end position="103"/>
    </location>
</feature>
<comment type="pathway">
    <text evidence="7 8">Cell wall biogenesis; peptidoglycan biosynthesis.</text>
</comment>
<keyword evidence="13" id="KW-1185">Reference proteome</keyword>
<dbReference type="InterPro" id="IPR013221">
    <property type="entry name" value="Mur_ligase_cen"/>
</dbReference>
<dbReference type="NCBIfam" id="NF001124">
    <property type="entry name" value="PRK00139.1-2"/>
    <property type="match status" value="1"/>
</dbReference>
<dbReference type="PANTHER" id="PTHR23135:SF4">
    <property type="entry name" value="UDP-N-ACETYLMURAMOYL-L-ALANYL-D-GLUTAMATE--2,6-DIAMINOPIMELATE LIGASE MURE HOMOLOG, CHLOROPLASTIC"/>
    <property type="match status" value="1"/>
</dbReference>
<evidence type="ECO:0000256" key="6">
    <source>
        <dbReference type="ARBA" id="ARBA00023316"/>
    </source>
</evidence>
<dbReference type="InterPro" id="IPR000713">
    <property type="entry name" value="Mur_ligase_N"/>
</dbReference>
<dbReference type="EMBL" id="SLWX01000005">
    <property type="protein sequence ID" value="TCO76201.1"/>
    <property type="molecule type" value="Genomic_DNA"/>
</dbReference>
<evidence type="ECO:0000256" key="2">
    <source>
        <dbReference type="ARBA" id="ARBA00022618"/>
    </source>
</evidence>
<feature type="binding site" evidence="7">
    <location>
        <begin position="118"/>
        <end position="124"/>
    </location>
    <ligand>
        <name>ATP</name>
        <dbReference type="ChEBI" id="CHEBI:30616"/>
    </ligand>
</feature>
<dbReference type="SUPFAM" id="SSF63418">
    <property type="entry name" value="MurE/MurF N-terminal domain"/>
    <property type="match status" value="1"/>
</dbReference>
<dbReference type="NCBIfam" id="TIGR01085">
    <property type="entry name" value="murE"/>
    <property type="match status" value="1"/>
</dbReference>
<accession>A0A4R2KPQ6</accession>
<evidence type="ECO:0000256" key="7">
    <source>
        <dbReference type="HAMAP-Rule" id="MF_00208"/>
    </source>
</evidence>
<keyword evidence="5 7" id="KW-0131">Cell cycle</keyword>
<keyword evidence="7" id="KW-0067">ATP-binding</keyword>
<dbReference type="Gene3D" id="3.90.190.20">
    <property type="entry name" value="Mur ligase, C-terminal domain"/>
    <property type="match status" value="1"/>
</dbReference>
<dbReference type="HAMAP" id="MF_00208">
    <property type="entry name" value="MurE"/>
    <property type="match status" value="1"/>
</dbReference>
<feature type="short sequence motif" description="Meso-diaminopimelate recognition motif" evidence="7">
    <location>
        <begin position="414"/>
        <end position="417"/>
    </location>
</feature>
<feature type="binding site" evidence="7">
    <location>
        <begin position="414"/>
        <end position="417"/>
    </location>
    <ligand>
        <name>meso-2,6-diaminopimelate</name>
        <dbReference type="ChEBI" id="CHEBI:57791"/>
    </ligand>
</feature>
<keyword evidence="7" id="KW-0547">Nucleotide-binding</keyword>
<comment type="similarity">
    <text evidence="1 7">Belongs to the MurCDEF family. MurE subfamily.</text>
</comment>
<dbReference type="InterPro" id="IPR035911">
    <property type="entry name" value="MurE/MurF_N"/>
</dbReference>
<feature type="domain" description="Mur ligase central" evidence="11">
    <location>
        <begin position="116"/>
        <end position="319"/>
    </location>
</feature>
<dbReference type="GO" id="GO:0071555">
    <property type="term" value="P:cell wall organization"/>
    <property type="evidence" value="ECO:0007669"/>
    <property type="project" value="UniProtKB-KW"/>
</dbReference>
<dbReference type="Gene3D" id="3.40.1190.10">
    <property type="entry name" value="Mur-like, catalytic domain"/>
    <property type="match status" value="1"/>
</dbReference>
<dbReference type="InterPro" id="IPR036565">
    <property type="entry name" value="Mur-like_cat_sf"/>
</dbReference>
<keyword evidence="3 7" id="KW-0133">Cell shape</keyword>
<evidence type="ECO:0000313" key="12">
    <source>
        <dbReference type="EMBL" id="TCO76201.1"/>
    </source>
</evidence>
<dbReference type="RefSeq" id="WP_205686512.1">
    <property type="nucleotide sequence ID" value="NZ_QQSW01000003.1"/>
</dbReference>
<comment type="function">
    <text evidence="7">Catalyzes the addition of meso-diaminopimelic acid to the nucleotide precursor UDP-N-acetylmuramoyl-L-alanyl-D-glutamate (UMAG) in the biosynthesis of bacterial cell-wall peptidoglycan.</text>
</comment>
<feature type="binding site" evidence="7">
    <location>
        <position position="187"/>
    </location>
    <ligand>
        <name>UDP-N-acetyl-alpha-D-muramoyl-L-alanyl-D-glutamate</name>
        <dbReference type="ChEBI" id="CHEBI:83900"/>
    </ligand>
</feature>
<dbReference type="InterPro" id="IPR036615">
    <property type="entry name" value="Mur_ligase_C_dom_sf"/>
</dbReference>
<evidence type="ECO:0000256" key="8">
    <source>
        <dbReference type="RuleBase" id="RU004135"/>
    </source>
</evidence>
<dbReference type="SUPFAM" id="SSF53623">
    <property type="entry name" value="MurD-like peptide ligases, catalytic domain"/>
    <property type="match status" value="1"/>
</dbReference>
<evidence type="ECO:0000313" key="13">
    <source>
        <dbReference type="Proteomes" id="UP000294980"/>
    </source>
</evidence>
<dbReference type="SUPFAM" id="SSF53244">
    <property type="entry name" value="MurD-like peptide ligases, peptide-binding domain"/>
    <property type="match status" value="1"/>
</dbReference>
<dbReference type="Gene3D" id="3.40.1390.10">
    <property type="entry name" value="MurE/MurF, N-terminal domain"/>
    <property type="match status" value="1"/>
</dbReference>
<dbReference type="Proteomes" id="UP000294980">
    <property type="component" value="Unassembled WGS sequence"/>
</dbReference>
<comment type="PTM">
    <text evidence="7">Carboxylation is probably crucial for Mg(2+) binding and, consequently, for the gamma-phosphate positioning of ATP.</text>
</comment>
<feature type="binding site" evidence="7">
    <location>
        <position position="467"/>
    </location>
    <ligand>
        <name>meso-2,6-diaminopimelate</name>
        <dbReference type="ChEBI" id="CHEBI:57791"/>
    </ligand>
</feature>
<reference evidence="12 13" key="1">
    <citation type="submission" date="2019-03" db="EMBL/GenBank/DDBJ databases">
        <title>Genomic Encyclopedia of Type Strains, Phase IV (KMG-IV): sequencing the most valuable type-strain genomes for metagenomic binning, comparative biology and taxonomic classification.</title>
        <authorList>
            <person name="Goeker M."/>
        </authorList>
    </citation>
    <scope>NUCLEOTIDE SEQUENCE [LARGE SCALE GENOMIC DNA]</scope>
    <source>
        <strain evidence="12 13">DSM 23344</strain>
    </source>
</reference>
<feature type="binding site" evidence="7">
    <location>
        <begin position="160"/>
        <end position="161"/>
    </location>
    <ligand>
        <name>UDP-N-acetyl-alpha-D-muramoyl-L-alanyl-D-glutamate</name>
        <dbReference type="ChEBI" id="CHEBI:83900"/>
    </ligand>
</feature>
<evidence type="ECO:0000256" key="4">
    <source>
        <dbReference type="ARBA" id="ARBA00022984"/>
    </source>
</evidence>
<dbReference type="Pfam" id="PF01225">
    <property type="entry name" value="Mur_ligase"/>
    <property type="match status" value="1"/>
</dbReference>
<feature type="binding site" evidence="7">
    <location>
        <position position="35"/>
    </location>
    <ligand>
        <name>UDP-N-acetyl-alpha-D-muramoyl-L-alanyl-D-glutamate</name>
        <dbReference type="ChEBI" id="CHEBI:83900"/>
    </ligand>
</feature>
<keyword evidence="2 7" id="KW-0132">Cell division</keyword>
<dbReference type="GO" id="GO:0005737">
    <property type="term" value="C:cytoplasm"/>
    <property type="evidence" value="ECO:0007669"/>
    <property type="project" value="UniProtKB-SubCell"/>
</dbReference>
<feature type="binding site" evidence="7">
    <location>
        <position position="390"/>
    </location>
    <ligand>
        <name>meso-2,6-diaminopimelate</name>
        <dbReference type="ChEBI" id="CHEBI:57791"/>
    </ligand>
</feature>
<dbReference type="PANTHER" id="PTHR23135">
    <property type="entry name" value="MUR LIGASE FAMILY MEMBER"/>
    <property type="match status" value="1"/>
</dbReference>
<dbReference type="UniPathway" id="UPA00219"/>
<dbReference type="Pfam" id="PF02875">
    <property type="entry name" value="Mur_ligase_C"/>
    <property type="match status" value="1"/>
</dbReference>
<feature type="domain" description="Mur ligase C-terminal" evidence="10">
    <location>
        <begin position="341"/>
        <end position="465"/>
    </location>
</feature>
<keyword evidence="7 12" id="KW-0436">Ligase</keyword>
<evidence type="ECO:0000256" key="3">
    <source>
        <dbReference type="ARBA" id="ARBA00022960"/>
    </source>
</evidence>
<dbReference type="InterPro" id="IPR005761">
    <property type="entry name" value="UDP-N-AcMur-Glu-dNH2Pim_ligase"/>
</dbReference>
<sequence>MMASRPRSPDGMRLSDLLESSVAPAITVTGIHSDSRQIQPGDLFFALPGDRHDGRHFIRQAVARGASAVVAEPPVAPEDFPTEVPVIERADLQQQLGPIAARFFGEPSRYLRMTGVTGTNGKTTVSQLTGQLLRACGYPCGVIGTLGASLDGTPQDALNTTPDAIGLQRQLAVWREAGAVATVMEASSHALVQGRVNGVQFDTAVFTNLSRDHLDYHGSMAAYAEAKLRLFLMPGLRSAVINLDDPAARSLIERIAGRSDILTVSVKGDPAATLRLSGAQYTRSGLQAQLATPWGEAPIQCPLIGAFNLSNVAGAVAAAVLSGCDFDQVVARLPQLTAVPGRMQTVPNARGLQVVIDYAHTPDALEKALSALRDHVRGRLLVVFGCGGDRDRGKRAAMGCIACAFADVVYVTSDNPRHEEPASIMDEVAAGCSGNYSLVQDRAEAIHSAIASAREGDCVLIAGKGHENYQVVGADKRPFSDMAEAQAALEIPTS</sequence>
<feature type="binding site" evidence="7">
    <location>
        <position position="195"/>
    </location>
    <ligand>
        <name>UDP-N-acetyl-alpha-D-muramoyl-L-alanyl-D-glutamate</name>
        <dbReference type="ChEBI" id="CHEBI:83900"/>
    </ligand>
</feature>
<feature type="binding site" evidence="7">
    <location>
        <position position="463"/>
    </location>
    <ligand>
        <name>meso-2,6-diaminopimelate</name>
        <dbReference type="ChEBI" id="CHEBI:57791"/>
    </ligand>
</feature>
<dbReference type="Pfam" id="PF08245">
    <property type="entry name" value="Mur_ligase_M"/>
    <property type="match status" value="1"/>
</dbReference>
<keyword evidence="7" id="KW-0963">Cytoplasm</keyword>
<dbReference type="GO" id="GO:0008765">
    <property type="term" value="F:UDP-N-acetylmuramoylalanyl-D-glutamate-2,6-diaminopimelate ligase activity"/>
    <property type="evidence" value="ECO:0007669"/>
    <property type="project" value="UniProtKB-UniRule"/>
</dbReference>
<dbReference type="NCBIfam" id="NF001126">
    <property type="entry name" value="PRK00139.1-4"/>
    <property type="match status" value="1"/>
</dbReference>
<gene>
    <name evidence="7" type="primary">murE</name>
    <name evidence="12" type="ORF">EV688_105162</name>
</gene>
<feature type="modified residue" description="N6-carboxylysine" evidence="7">
    <location>
        <position position="227"/>
    </location>
</feature>
<evidence type="ECO:0000256" key="5">
    <source>
        <dbReference type="ARBA" id="ARBA00023306"/>
    </source>
</evidence>
<dbReference type="AlphaFoldDB" id="A0A4R2KPQ6"/>
<keyword evidence="7" id="KW-0460">Magnesium</keyword>
<dbReference type="GO" id="GO:0000287">
    <property type="term" value="F:magnesium ion binding"/>
    <property type="evidence" value="ECO:0007669"/>
    <property type="project" value="UniProtKB-UniRule"/>
</dbReference>
<comment type="cofactor">
    <cofactor evidence="7">
        <name>Mg(2+)</name>
        <dbReference type="ChEBI" id="CHEBI:18420"/>
    </cofactor>
</comment>
<dbReference type="GO" id="GO:0008360">
    <property type="term" value="P:regulation of cell shape"/>
    <property type="evidence" value="ECO:0007669"/>
    <property type="project" value="UniProtKB-KW"/>
</dbReference>
<organism evidence="12 13">
    <name type="scientific">Chromatocurvus halotolerans</name>
    <dbReference type="NCBI Taxonomy" id="1132028"/>
    <lineage>
        <taxon>Bacteria</taxon>
        <taxon>Pseudomonadati</taxon>
        <taxon>Pseudomonadota</taxon>
        <taxon>Gammaproteobacteria</taxon>
        <taxon>Cellvibrionales</taxon>
        <taxon>Halieaceae</taxon>
        <taxon>Chromatocurvus</taxon>
    </lineage>
</organism>
<dbReference type="GO" id="GO:0005524">
    <property type="term" value="F:ATP binding"/>
    <property type="evidence" value="ECO:0007669"/>
    <property type="project" value="UniProtKB-UniRule"/>
</dbReference>
<feature type="binding site" evidence="7">
    <location>
        <position position="193"/>
    </location>
    <ligand>
        <name>UDP-N-acetyl-alpha-D-muramoyl-L-alanyl-D-glutamate</name>
        <dbReference type="ChEBI" id="CHEBI:83900"/>
    </ligand>
</feature>
<dbReference type="EC" id="6.3.2.13" evidence="7"/>
<dbReference type="GO" id="GO:0051301">
    <property type="term" value="P:cell division"/>
    <property type="evidence" value="ECO:0007669"/>
    <property type="project" value="UniProtKB-KW"/>
</dbReference>
<name>A0A4R2KPQ6_9GAMM</name>
<dbReference type="GO" id="GO:0009252">
    <property type="term" value="P:peptidoglycan biosynthetic process"/>
    <property type="evidence" value="ECO:0007669"/>
    <property type="project" value="UniProtKB-UniRule"/>
</dbReference>
<evidence type="ECO:0000256" key="1">
    <source>
        <dbReference type="ARBA" id="ARBA00005898"/>
    </source>
</evidence>
<evidence type="ECO:0000259" key="10">
    <source>
        <dbReference type="Pfam" id="PF02875"/>
    </source>
</evidence>
<evidence type="ECO:0000259" key="11">
    <source>
        <dbReference type="Pfam" id="PF08245"/>
    </source>
</evidence>
<comment type="subcellular location">
    <subcellularLocation>
        <location evidence="7 8">Cytoplasm</location>
    </subcellularLocation>
</comment>
<protein>
    <recommendedName>
        <fullName evidence="7">UDP-N-acetylmuramoyl-L-alanyl-D-glutamate--2,6-diaminopimelate ligase</fullName>
        <ecNumber evidence="7">6.3.2.13</ecNumber>
    </recommendedName>
    <alternativeName>
        <fullName evidence="7">Meso-A2pm-adding enzyme</fullName>
    </alternativeName>
    <alternativeName>
        <fullName evidence="7">Meso-diaminopimelate-adding enzyme</fullName>
    </alternativeName>
    <alternativeName>
        <fullName evidence="7">UDP-MurNAc-L-Ala-D-Glu:meso-diaminopimelate ligase</fullName>
    </alternativeName>
    <alternativeName>
        <fullName evidence="7">UDP-MurNAc-tripeptide synthetase</fullName>
    </alternativeName>
    <alternativeName>
        <fullName evidence="7">UDP-N-acetylmuramyl-tripeptide synthetase</fullName>
    </alternativeName>
</protein>
<comment type="caution">
    <text evidence="7">Lacks conserved residue(s) required for the propagation of feature annotation.</text>
</comment>
<proteinExistence type="inferred from homology"/>
<keyword evidence="6 7" id="KW-0961">Cell wall biogenesis/degradation</keyword>
<evidence type="ECO:0000259" key="9">
    <source>
        <dbReference type="Pfam" id="PF01225"/>
    </source>
</evidence>
<keyword evidence="4 7" id="KW-0573">Peptidoglycan synthesis</keyword>
<feature type="binding site" evidence="7">
    <location>
        <position position="159"/>
    </location>
    <ligand>
        <name>UDP-N-acetyl-alpha-D-muramoyl-L-alanyl-D-glutamate</name>
        <dbReference type="ChEBI" id="CHEBI:83900"/>
    </ligand>
</feature>
<comment type="catalytic activity">
    <reaction evidence="7">
        <text>UDP-N-acetyl-alpha-D-muramoyl-L-alanyl-D-glutamate + meso-2,6-diaminopimelate + ATP = UDP-N-acetyl-alpha-D-muramoyl-L-alanyl-gamma-D-glutamyl-meso-2,6-diaminopimelate + ADP + phosphate + H(+)</text>
        <dbReference type="Rhea" id="RHEA:23676"/>
        <dbReference type="ChEBI" id="CHEBI:15378"/>
        <dbReference type="ChEBI" id="CHEBI:30616"/>
        <dbReference type="ChEBI" id="CHEBI:43474"/>
        <dbReference type="ChEBI" id="CHEBI:57791"/>
        <dbReference type="ChEBI" id="CHEBI:83900"/>
        <dbReference type="ChEBI" id="CHEBI:83905"/>
        <dbReference type="ChEBI" id="CHEBI:456216"/>
        <dbReference type="EC" id="6.3.2.13"/>
    </reaction>
</comment>
<comment type="caution">
    <text evidence="12">The sequence shown here is derived from an EMBL/GenBank/DDBJ whole genome shotgun (WGS) entry which is preliminary data.</text>
</comment>